<dbReference type="Gene3D" id="2.170.130.10">
    <property type="entry name" value="TonB-dependent receptor, plug domain"/>
    <property type="match status" value="1"/>
</dbReference>
<keyword evidence="7" id="KW-0408">Iron</keyword>
<comment type="subcellular location">
    <subcellularLocation>
        <location evidence="1 12">Cell outer membrane</location>
        <topology evidence="1 12">Multi-pass membrane protein</topology>
    </subcellularLocation>
</comment>
<dbReference type="RefSeq" id="WP_251833810.1">
    <property type="nucleotide sequence ID" value="NZ_JACSPS010000003.1"/>
</dbReference>
<feature type="signal peptide" evidence="14">
    <location>
        <begin position="1"/>
        <end position="20"/>
    </location>
</feature>
<evidence type="ECO:0000256" key="2">
    <source>
        <dbReference type="ARBA" id="ARBA00022448"/>
    </source>
</evidence>
<dbReference type="InterPro" id="IPR039426">
    <property type="entry name" value="TonB-dep_rcpt-like"/>
</dbReference>
<evidence type="ECO:0000256" key="3">
    <source>
        <dbReference type="ARBA" id="ARBA00022452"/>
    </source>
</evidence>
<keyword evidence="10 12" id="KW-0472">Membrane</keyword>
<evidence type="ECO:0000256" key="5">
    <source>
        <dbReference type="ARBA" id="ARBA00022692"/>
    </source>
</evidence>
<feature type="domain" description="TonB-dependent receptor-like beta-barrel" evidence="15">
    <location>
        <begin position="272"/>
        <end position="641"/>
    </location>
</feature>
<feature type="domain" description="TonB-dependent receptor plug" evidence="16">
    <location>
        <begin position="41"/>
        <end position="148"/>
    </location>
</feature>
<dbReference type="InterPro" id="IPR012910">
    <property type="entry name" value="Plug_dom"/>
</dbReference>
<keyword evidence="3 12" id="KW-1134">Transmembrane beta strand</keyword>
<accession>A0ABR8WNE1</accession>
<comment type="caution">
    <text evidence="17">The sequence shown here is derived from an EMBL/GenBank/DDBJ whole genome shotgun (WGS) entry which is preliminary data.</text>
</comment>
<dbReference type="InterPro" id="IPR036942">
    <property type="entry name" value="Beta-barrel_TonB_sf"/>
</dbReference>
<organism evidence="17 18">
    <name type="scientific">Kaistella pullorum</name>
    <dbReference type="NCBI Taxonomy" id="2763074"/>
    <lineage>
        <taxon>Bacteria</taxon>
        <taxon>Pseudomonadati</taxon>
        <taxon>Bacteroidota</taxon>
        <taxon>Flavobacteriia</taxon>
        <taxon>Flavobacteriales</taxon>
        <taxon>Weeksellaceae</taxon>
        <taxon>Chryseobacterium group</taxon>
        <taxon>Kaistella</taxon>
    </lineage>
</organism>
<evidence type="ECO:0000256" key="1">
    <source>
        <dbReference type="ARBA" id="ARBA00004571"/>
    </source>
</evidence>
<keyword evidence="2 12" id="KW-0813">Transport</keyword>
<evidence type="ECO:0000256" key="9">
    <source>
        <dbReference type="ARBA" id="ARBA00023077"/>
    </source>
</evidence>
<comment type="similarity">
    <text evidence="12 13">Belongs to the TonB-dependent receptor family.</text>
</comment>
<name>A0ABR8WNE1_9FLAO</name>
<keyword evidence="4" id="KW-0410">Iron transport</keyword>
<evidence type="ECO:0000256" key="4">
    <source>
        <dbReference type="ARBA" id="ARBA00022496"/>
    </source>
</evidence>
<dbReference type="SUPFAM" id="SSF56935">
    <property type="entry name" value="Porins"/>
    <property type="match status" value="1"/>
</dbReference>
<dbReference type="Pfam" id="PF07715">
    <property type="entry name" value="Plug"/>
    <property type="match status" value="1"/>
</dbReference>
<dbReference type="PANTHER" id="PTHR32552:SF68">
    <property type="entry name" value="FERRICHROME OUTER MEMBRANE TRANSPORTER_PHAGE RECEPTOR"/>
    <property type="match status" value="1"/>
</dbReference>
<keyword evidence="11 12" id="KW-0998">Cell outer membrane</keyword>
<keyword evidence="9 13" id="KW-0798">TonB box</keyword>
<dbReference type="InterPro" id="IPR037066">
    <property type="entry name" value="Plug_dom_sf"/>
</dbReference>
<dbReference type="PROSITE" id="PS52016">
    <property type="entry name" value="TONB_DEPENDENT_REC_3"/>
    <property type="match status" value="1"/>
</dbReference>
<dbReference type="InterPro" id="IPR000531">
    <property type="entry name" value="Beta-barrel_TonB"/>
</dbReference>
<dbReference type="Proteomes" id="UP000626242">
    <property type="component" value="Unassembled WGS sequence"/>
</dbReference>
<evidence type="ECO:0000256" key="10">
    <source>
        <dbReference type="ARBA" id="ARBA00023136"/>
    </source>
</evidence>
<keyword evidence="5 12" id="KW-0812">Transmembrane</keyword>
<keyword evidence="18" id="KW-1185">Reference proteome</keyword>
<protein>
    <submittedName>
        <fullName evidence="17">TonB-dependent receptor</fullName>
    </submittedName>
</protein>
<evidence type="ECO:0000256" key="12">
    <source>
        <dbReference type="PROSITE-ProRule" id="PRU01360"/>
    </source>
</evidence>
<keyword evidence="8" id="KW-0406">Ion transport</keyword>
<gene>
    <name evidence="17" type="ORF">H9628_08975</name>
</gene>
<dbReference type="Pfam" id="PF00593">
    <property type="entry name" value="TonB_dep_Rec_b-barrel"/>
    <property type="match status" value="1"/>
</dbReference>
<evidence type="ECO:0000259" key="15">
    <source>
        <dbReference type="Pfam" id="PF00593"/>
    </source>
</evidence>
<evidence type="ECO:0000256" key="6">
    <source>
        <dbReference type="ARBA" id="ARBA00022729"/>
    </source>
</evidence>
<keyword evidence="6 14" id="KW-0732">Signal</keyword>
<evidence type="ECO:0000313" key="18">
    <source>
        <dbReference type="Proteomes" id="UP000626242"/>
    </source>
</evidence>
<evidence type="ECO:0000256" key="8">
    <source>
        <dbReference type="ARBA" id="ARBA00023065"/>
    </source>
</evidence>
<sequence length="677" mass="75510">MKLKFSTFLMFLGFCITAQTVDSTSLISEVVIDGYRKPAKLMTATQSVAVTSSHVLRQNAPDRLVESLNLLSGVKMEERSPGSYRISIRGSTLRSPFGIRNVKIYLDDFVLSDASGNSYLNLLDPELFRSIEVYKGPEGGDFGSATGGTVLLKTSSPSIAEFGVSAGSFNNFKGKVDYSGRGEKSFLRMFSSYQMMDSYREQSALERKFFFLNAGRNYSENNEVKGMLIYSDLAYQTPGGLTFDQMMQDPRQARPKTQAVGGAKEQQAAIYNKTVMAGLSNVLQFDEKLSHFIAVHGSYTDFRNPFITNYEKRFEVGAGVRTHFNFENNFENIFSQSRIGFEGATGHAVIRNFDNNAGQPAGAQNFDNIFTRSGFFFLSQKAVLKQKLFIDASLSLNLMKYEWESLFPNAENGVKKFDNELLPNFGVSYTVSPGLSIRGKLSKGNSAPTTEEIRSSAQQINTDLFAESGWNKEVGLRKQWGKFLYTELNVFDFRLKNAIVRRENASAQEFFVNAGETVQKGIEFTVETGKLNLNNSVLNGLKLYFSGNLFDFKFKNYEKNETDYSGNELTGVPGTSVQGIVSFDILKIIKADITHFYTSKMPLNDANTVFSEAALVGNIGLGMPIAAEKFDIHVSARVQNIYNSLYSLGYDINAFGNRYYNPAATRNYLLGITFKIK</sequence>
<proteinExistence type="inferred from homology"/>
<evidence type="ECO:0000256" key="14">
    <source>
        <dbReference type="SAM" id="SignalP"/>
    </source>
</evidence>
<feature type="chain" id="PRO_5045715320" evidence="14">
    <location>
        <begin position="21"/>
        <end position="677"/>
    </location>
</feature>
<evidence type="ECO:0000259" key="16">
    <source>
        <dbReference type="Pfam" id="PF07715"/>
    </source>
</evidence>
<reference evidence="17 18" key="1">
    <citation type="submission" date="2020-08" db="EMBL/GenBank/DDBJ databases">
        <title>A Genomic Blueprint of the Chicken Gut Microbiome.</title>
        <authorList>
            <person name="Gilroy R."/>
            <person name="Ravi A."/>
            <person name="Getino M."/>
            <person name="Pursley I."/>
            <person name="Horton D.L."/>
            <person name="Alikhan N.-F."/>
            <person name="Baker D."/>
            <person name="Gharbi K."/>
            <person name="Hall N."/>
            <person name="Watson M."/>
            <person name="Adriaenssens E.M."/>
            <person name="Foster-Nyarko E."/>
            <person name="Jarju S."/>
            <person name="Secka A."/>
            <person name="Antonio M."/>
            <person name="Oren A."/>
            <person name="Chaudhuri R."/>
            <person name="La Ragione R.M."/>
            <person name="Hildebrand F."/>
            <person name="Pallen M.J."/>
        </authorList>
    </citation>
    <scope>NUCLEOTIDE SEQUENCE [LARGE SCALE GENOMIC DNA]</scope>
    <source>
        <strain evidence="17 18">Sa1CVA4</strain>
    </source>
</reference>
<dbReference type="Gene3D" id="2.40.170.20">
    <property type="entry name" value="TonB-dependent receptor, beta-barrel domain"/>
    <property type="match status" value="1"/>
</dbReference>
<keyword evidence="17" id="KW-0675">Receptor</keyword>
<evidence type="ECO:0000256" key="11">
    <source>
        <dbReference type="ARBA" id="ARBA00023237"/>
    </source>
</evidence>
<dbReference type="EMBL" id="JACSPS010000003">
    <property type="protein sequence ID" value="MBD8018602.1"/>
    <property type="molecule type" value="Genomic_DNA"/>
</dbReference>
<dbReference type="PANTHER" id="PTHR32552">
    <property type="entry name" value="FERRICHROME IRON RECEPTOR-RELATED"/>
    <property type="match status" value="1"/>
</dbReference>
<evidence type="ECO:0000256" key="7">
    <source>
        <dbReference type="ARBA" id="ARBA00023004"/>
    </source>
</evidence>
<evidence type="ECO:0000313" key="17">
    <source>
        <dbReference type="EMBL" id="MBD8018602.1"/>
    </source>
</evidence>
<evidence type="ECO:0000256" key="13">
    <source>
        <dbReference type="RuleBase" id="RU003357"/>
    </source>
</evidence>